<dbReference type="EMBL" id="JACIJR010000014">
    <property type="protein sequence ID" value="MBB5730969.1"/>
    <property type="molecule type" value="Genomic_DNA"/>
</dbReference>
<accession>A0A7W9F4J0</accession>
<dbReference type="Proteomes" id="UP000546701">
    <property type="component" value="Unassembled WGS sequence"/>
</dbReference>
<sequence length="119" mass="12830">MIDVFEALLKGDATYPAAFMRAKVFWDEFFAEHSGVGDAELKTAVEGAQIPFQWAMEEVGLTAPFAKGIMAVTCVGSLYDDGFAAPELAARVVEAMRTSRSLSLGIGSSAEEVSRLYQL</sequence>
<proteinExistence type="predicted"/>
<evidence type="ECO:0000313" key="2">
    <source>
        <dbReference type="Proteomes" id="UP000546701"/>
    </source>
</evidence>
<gene>
    <name evidence="1" type="ORF">FHS99_003477</name>
</gene>
<dbReference type="RefSeq" id="WP_157177957.1">
    <property type="nucleotide sequence ID" value="NZ_BMJP01000012.1"/>
</dbReference>
<dbReference type="OrthoDB" id="8479106at2"/>
<organism evidence="1 2">
    <name type="scientific">Sphingomonas prati</name>
    <dbReference type="NCBI Taxonomy" id="1843237"/>
    <lineage>
        <taxon>Bacteria</taxon>
        <taxon>Pseudomonadati</taxon>
        <taxon>Pseudomonadota</taxon>
        <taxon>Alphaproteobacteria</taxon>
        <taxon>Sphingomonadales</taxon>
        <taxon>Sphingomonadaceae</taxon>
        <taxon>Sphingomonas</taxon>
    </lineage>
</organism>
<keyword evidence="2" id="KW-1185">Reference proteome</keyword>
<dbReference type="AlphaFoldDB" id="A0A7W9F4J0"/>
<name>A0A7W9F4J0_9SPHN</name>
<protein>
    <submittedName>
        <fullName evidence="1">Uncharacterized protein</fullName>
    </submittedName>
</protein>
<reference evidence="1 2" key="1">
    <citation type="submission" date="2020-08" db="EMBL/GenBank/DDBJ databases">
        <title>Genomic Encyclopedia of Type Strains, Phase IV (KMG-IV): sequencing the most valuable type-strain genomes for metagenomic binning, comparative biology and taxonomic classification.</title>
        <authorList>
            <person name="Goeker M."/>
        </authorList>
    </citation>
    <scope>NUCLEOTIDE SEQUENCE [LARGE SCALE GENOMIC DNA]</scope>
    <source>
        <strain evidence="1 2">DSM 103336</strain>
    </source>
</reference>
<comment type="caution">
    <text evidence="1">The sequence shown here is derived from an EMBL/GenBank/DDBJ whole genome shotgun (WGS) entry which is preliminary data.</text>
</comment>
<evidence type="ECO:0000313" key="1">
    <source>
        <dbReference type="EMBL" id="MBB5730969.1"/>
    </source>
</evidence>